<protein>
    <submittedName>
        <fullName evidence="2">Uncharacterized protein</fullName>
    </submittedName>
</protein>
<dbReference type="AlphaFoldDB" id="A0A016SNF3"/>
<feature type="region of interest" description="Disordered" evidence="1">
    <location>
        <begin position="10"/>
        <end position="37"/>
    </location>
</feature>
<reference evidence="3" key="1">
    <citation type="journal article" date="2015" name="Nat. Genet.">
        <title>The genome and transcriptome of the zoonotic hookworm Ancylostoma ceylanicum identify infection-specific gene families.</title>
        <authorList>
            <person name="Schwarz E.M."/>
            <person name="Hu Y."/>
            <person name="Antoshechkin I."/>
            <person name="Miller M.M."/>
            <person name="Sternberg P.W."/>
            <person name="Aroian R.V."/>
        </authorList>
    </citation>
    <scope>NUCLEOTIDE SEQUENCE</scope>
    <source>
        <strain evidence="3">HY135</strain>
    </source>
</reference>
<gene>
    <name evidence="2" type="primary">Acey_s0201.g1752</name>
    <name evidence="2" type="ORF">Y032_0201g1752</name>
</gene>
<evidence type="ECO:0000256" key="1">
    <source>
        <dbReference type="SAM" id="MobiDB-lite"/>
    </source>
</evidence>
<dbReference type="EMBL" id="JARK01001537">
    <property type="protein sequence ID" value="EYB91882.1"/>
    <property type="molecule type" value="Genomic_DNA"/>
</dbReference>
<evidence type="ECO:0000313" key="3">
    <source>
        <dbReference type="Proteomes" id="UP000024635"/>
    </source>
</evidence>
<organism evidence="2 3">
    <name type="scientific">Ancylostoma ceylanicum</name>
    <dbReference type="NCBI Taxonomy" id="53326"/>
    <lineage>
        <taxon>Eukaryota</taxon>
        <taxon>Metazoa</taxon>
        <taxon>Ecdysozoa</taxon>
        <taxon>Nematoda</taxon>
        <taxon>Chromadorea</taxon>
        <taxon>Rhabditida</taxon>
        <taxon>Rhabditina</taxon>
        <taxon>Rhabditomorpha</taxon>
        <taxon>Strongyloidea</taxon>
        <taxon>Ancylostomatidae</taxon>
        <taxon>Ancylostomatinae</taxon>
        <taxon>Ancylostoma</taxon>
    </lineage>
</organism>
<evidence type="ECO:0000313" key="2">
    <source>
        <dbReference type="EMBL" id="EYB91882.1"/>
    </source>
</evidence>
<dbReference type="Proteomes" id="UP000024635">
    <property type="component" value="Unassembled WGS sequence"/>
</dbReference>
<proteinExistence type="predicted"/>
<accession>A0A016SNF3</accession>
<comment type="caution">
    <text evidence="2">The sequence shown here is derived from an EMBL/GenBank/DDBJ whole genome shotgun (WGS) entry which is preliminary data.</text>
</comment>
<sequence length="94" mass="10331">MDGIRDWRIAAGSGRGMSRKHAPRLRPSGQAPRRIRSRRDALMADRGIAADADVSVAFLGRRSTRTPRRDRTAHVCSKIPALLILSKNAAATRT</sequence>
<name>A0A016SNF3_9BILA</name>
<keyword evidence="3" id="KW-1185">Reference proteome</keyword>